<accession>A0ABP5JBH8</accession>
<evidence type="ECO:0000313" key="2">
    <source>
        <dbReference type="EMBL" id="GAA2114217.1"/>
    </source>
</evidence>
<protein>
    <submittedName>
        <fullName evidence="2">VOC family protein</fullName>
    </submittedName>
</protein>
<dbReference type="Gene3D" id="3.10.180.10">
    <property type="entry name" value="2,3-Dihydroxybiphenyl 1,2-Dioxygenase, domain 1"/>
    <property type="match status" value="1"/>
</dbReference>
<reference evidence="3" key="1">
    <citation type="journal article" date="2019" name="Int. J. Syst. Evol. Microbiol.">
        <title>The Global Catalogue of Microorganisms (GCM) 10K type strain sequencing project: providing services to taxonomists for standard genome sequencing and annotation.</title>
        <authorList>
            <consortium name="The Broad Institute Genomics Platform"/>
            <consortium name="The Broad Institute Genome Sequencing Center for Infectious Disease"/>
            <person name="Wu L."/>
            <person name="Ma J."/>
        </authorList>
    </citation>
    <scope>NUCLEOTIDE SEQUENCE [LARGE SCALE GENOMIC DNA]</scope>
    <source>
        <strain evidence="3">JCM 15914</strain>
    </source>
</reference>
<comment type="caution">
    <text evidence="2">The sequence shown here is derived from an EMBL/GenBank/DDBJ whole genome shotgun (WGS) entry which is preliminary data.</text>
</comment>
<dbReference type="Proteomes" id="UP001500166">
    <property type="component" value="Unassembled WGS sequence"/>
</dbReference>
<dbReference type="PANTHER" id="PTHR33990:SF1">
    <property type="entry name" value="PROTEIN YJDN"/>
    <property type="match status" value="1"/>
</dbReference>
<evidence type="ECO:0000259" key="1">
    <source>
        <dbReference type="Pfam" id="PF06983"/>
    </source>
</evidence>
<dbReference type="InterPro" id="IPR029068">
    <property type="entry name" value="Glyas_Bleomycin-R_OHBP_Dase"/>
</dbReference>
<proteinExistence type="predicted"/>
<keyword evidence="3" id="KW-1185">Reference proteome</keyword>
<gene>
    <name evidence="2" type="ORF">GCM10009824_11320</name>
</gene>
<dbReference type="Pfam" id="PF06983">
    <property type="entry name" value="3-dmu-9_3-mt"/>
    <property type="match status" value="1"/>
</dbReference>
<evidence type="ECO:0000313" key="3">
    <source>
        <dbReference type="Proteomes" id="UP001500166"/>
    </source>
</evidence>
<feature type="domain" description="PhnB-like" evidence="1">
    <location>
        <begin position="4"/>
        <end position="126"/>
    </location>
</feature>
<dbReference type="RefSeq" id="WP_315279994.1">
    <property type="nucleotide sequence ID" value="NZ_BAAAQA010000012.1"/>
</dbReference>
<dbReference type="EMBL" id="BAAAQA010000012">
    <property type="protein sequence ID" value="GAA2114217.1"/>
    <property type="molecule type" value="Genomic_DNA"/>
</dbReference>
<dbReference type="PANTHER" id="PTHR33990">
    <property type="entry name" value="PROTEIN YJDN-RELATED"/>
    <property type="match status" value="1"/>
</dbReference>
<dbReference type="InterPro" id="IPR028973">
    <property type="entry name" value="PhnB-like"/>
</dbReference>
<sequence>MIQATPYIGFEGQAEEALMFYHSVFGGDLKITRFRDFGMVEDTPDWVMHGQLDTDMGWSLMASDNPGGVTGGSRINVCIWGDDEQRMTEFFNALAQGGTVEMPLEKQEWGDSFGGLRDRFGVDWGVNIGSKES</sequence>
<organism evidence="2 3">
    <name type="scientific">Kocuria atrinae</name>
    <dbReference type="NCBI Taxonomy" id="592377"/>
    <lineage>
        <taxon>Bacteria</taxon>
        <taxon>Bacillati</taxon>
        <taxon>Actinomycetota</taxon>
        <taxon>Actinomycetes</taxon>
        <taxon>Micrococcales</taxon>
        <taxon>Micrococcaceae</taxon>
        <taxon>Kocuria</taxon>
    </lineage>
</organism>
<name>A0ABP5JBH8_9MICC</name>
<dbReference type="CDD" id="cd06588">
    <property type="entry name" value="PhnB_like"/>
    <property type="match status" value="1"/>
</dbReference>
<dbReference type="SUPFAM" id="SSF54593">
    <property type="entry name" value="Glyoxalase/Bleomycin resistance protein/Dihydroxybiphenyl dioxygenase"/>
    <property type="match status" value="1"/>
</dbReference>